<dbReference type="SUPFAM" id="SSF81383">
    <property type="entry name" value="F-box domain"/>
    <property type="match status" value="1"/>
</dbReference>
<keyword evidence="1" id="KW-0812">Transmembrane</keyword>
<sequence length="346" mass="38849">MSSCSATAAAAEVTTTYQGGGTSITAIHPDVIRTHILNRLDGPTLASTTCASTQFKYLCTEDNLWRDICNSTWPSTAHPCVMDAITSFPSGHRSFYSDSFPTLHHHGLLHRHSSKESQEQRLFQTPELISAVDIYYAGKLVYSKVLKTETGSLWFLSSPLRIDLLDLKETVPVPVTLEGEEDTCMENLEEHLTVSWIVIDPVSKRAVNVASSKAVETRRNWLTDEIQLRYYTVIAGAEEGELVQCGVVVTCGGKEGAELDLKEVSMQVEDMEGKIQTGMDSLVILLEAMEGKRSKSDIRVEKERFHLLQKKRIECRVRKQRRERNLDIVYISTGVAFFCSLWAYFC</sequence>
<evidence type="ECO:0000313" key="3">
    <source>
        <dbReference type="Proteomes" id="UP000594638"/>
    </source>
</evidence>
<keyword evidence="1" id="KW-1133">Transmembrane helix</keyword>
<dbReference type="PANTHER" id="PTHR33736:SF18">
    <property type="entry name" value="F-BOX DOMAIN-CONTAINING PROTEIN"/>
    <property type="match status" value="1"/>
</dbReference>
<dbReference type="EMBL" id="CACTIH010000110">
    <property type="protein sequence ID" value="CAA2954259.1"/>
    <property type="molecule type" value="Genomic_DNA"/>
</dbReference>
<dbReference type="InterPro" id="IPR036047">
    <property type="entry name" value="F-box-like_dom_sf"/>
</dbReference>
<gene>
    <name evidence="2" type="ORF">OLEA9_A117410</name>
</gene>
<keyword evidence="3" id="KW-1185">Reference proteome</keyword>
<evidence type="ECO:0000256" key="1">
    <source>
        <dbReference type="SAM" id="Phobius"/>
    </source>
</evidence>
<dbReference type="AlphaFoldDB" id="A0A8S0PK89"/>
<keyword evidence="1" id="KW-0472">Membrane</keyword>
<accession>A0A8S0PK89</accession>
<dbReference type="Proteomes" id="UP000594638">
    <property type="component" value="Unassembled WGS sequence"/>
</dbReference>
<proteinExistence type="predicted"/>
<feature type="transmembrane region" description="Helical" evidence="1">
    <location>
        <begin position="328"/>
        <end position="345"/>
    </location>
</feature>
<name>A0A8S0PK89_OLEEU</name>
<evidence type="ECO:0000313" key="2">
    <source>
        <dbReference type="EMBL" id="CAA2954259.1"/>
    </source>
</evidence>
<dbReference type="OrthoDB" id="671172at2759"/>
<dbReference type="Gramene" id="OE9A117410T1">
    <property type="protein sequence ID" value="OE9A117410C1"/>
    <property type="gene ID" value="OE9A117410"/>
</dbReference>
<dbReference type="InterPro" id="IPR045283">
    <property type="entry name" value="AT3G44326-like"/>
</dbReference>
<protein>
    <submittedName>
        <fullName evidence="2">F-box protein At2g27310</fullName>
    </submittedName>
</protein>
<comment type="caution">
    <text evidence="2">The sequence shown here is derived from an EMBL/GenBank/DDBJ whole genome shotgun (WGS) entry which is preliminary data.</text>
</comment>
<dbReference type="Gene3D" id="1.20.1280.50">
    <property type="match status" value="1"/>
</dbReference>
<reference evidence="2 3" key="1">
    <citation type="submission" date="2019-12" db="EMBL/GenBank/DDBJ databases">
        <authorList>
            <person name="Alioto T."/>
            <person name="Alioto T."/>
            <person name="Gomez Garrido J."/>
        </authorList>
    </citation>
    <scope>NUCLEOTIDE SEQUENCE [LARGE SCALE GENOMIC DNA]</scope>
</reference>
<dbReference type="PANTHER" id="PTHR33736">
    <property type="entry name" value="F-BOX PROTEIN-RELATED"/>
    <property type="match status" value="1"/>
</dbReference>
<organism evidence="2 3">
    <name type="scientific">Olea europaea subsp. europaea</name>
    <dbReference type="NCBI Taxonomy" id="158383"/>
    <lineage>
        <taxon>Eukaryota</taxon>
        <taxon>Viridiplantae</taxon>
        <taxon>Streptophyta</taxon>
        <taxon>Embryophyta</taxon>
        <taxon>Tracheophyta</taxon>
        <taxon>Spermatophyta</taxon>
        <taxon>Magnoliopsida</taxon>
        <taxon>eudicotyledons</taxon>
        <taxon>Gunneridae</taxon>
        <taxon>Pentapetalae</taxon>
        <taxon>asterids</taxon>
        <taxon>lamiids</taxon>
        <taxon>Lamiales</taxon>
        <taxon>Oleaceae</taxon>
        <taxon>Oleeae</taxon>
        <taxon>Olea</taxon>
    </lineage>
</organism>